<name>A0ABW5TLM5_9ENTE</name>
<keyword evidence="1" id="KW-0472">Membrane</keyword>
<dbReference type="Proteomes" id="UP001597427">
    <property type="component" value="Unassembled WGS sequence"/>
</dbReference>
<feature type="transmembrane region" description="Helical" evidence="1">
    <location>
        <begin position="67"/>
        <end position="93"/>
    </location>
</feature>
<protein>
    <submittedName>
        <fullName evidence="2">ABC transporter</fullName>
    </submittedName>
</protein>
<feature type="transmembrane region" description="Helical" evidence="1">
    <location>
        <begin position="423"/>
        <end position="444"/>
    </location>
</feature>
<evidence type="ECO:0000313" key="2">
    <source>
        <dbReference type="EMBL" id="MFD2729578.1"/>
    </source>
</evidence>
<gene>
    <name evidence="2" type="ORF">ACFSR0_09110</name>
</gene>
<dbReference type="RefSeq" id="WP_379982075.1">
    <property type="nucleotide sequence ID" value="NZ_JBHUMO010000056.1"/>
</dbReference>
<keyword evidence="3" id="KW-1185">Reference proteome</keyword>
<feature type="transmembrane region" description="Helical" evidence="1">
    <location>
        <begin position="471"/>
        <end position="492"/>
    </location>
</feature>
<feature type="transmembrane region" description="Helical" evidence="1">
    <location>
        <begin position="393"/>
        <end position="417"/>
    </location>
</feature>
<dbReference type="EMBL" id="JBHUMO010000056">
    <property type="protein sequence ID" value="MFD2729578.1"/>
    <property type="molecule type" value="Genomic_DNA"/>
</dbReference>
<evidence type="ECO:0000313" key="3">
    <source>
        <dbReference type="Proteomes" id="UP001597427"/>
    </source>
</evidence>
<feature type="transmembrane region" description="Helical" evidence="1">
    <location>
        <begin position="43"/>
        <end position="61"/>
    </location>
</feature>
<proteinExistence type="predicted"/>
<reference evidence="3" key="1">
    <citation type="journal article" date="2019" name="Int. J. Syst. Evol. Microbiol.">
        <title>The Global Catalogue of Microorganisms (GCM) 10K type strain sequencing project: providing services to taxonomists for standard genome sequencing and annotation.</title>
        <authorList>
            <consortium name="The Broad Institute Genomics Platform"/>
            <consortium name="The Broad Institute Genome Sequencing Center for Infectious Disease"/>
            <person name="Wu L."/>
            <person name="Ma J."/>
        </authorList>
    </citation>
    <scope>NUCLEOTIDE SEQUENCE [LARGE SCALE GENOMIC DNA]</scope>
    <source>
        <strain evidence="3">TISTR 932</strain>
    </source>
</reference>
<feature type="transmembrane region" description="Helical" evidence="1">
    <location>
        <begin position="149"/>
        <end position="175"/>
    </location>
</feature>
<comment type="caution">
    <text evidence="2">The sequence shown here is derived from an EMBL/GenBank/DDBJ whole genome shotgun (WGS) entry which is preliminary data.</text>
</comment>
<feature type="transmembrane region" description="Helical" evidence="1">
    <location>
        <begin position="187"/>
        <end position="207"/>
    </location>
</feature>
<feature type="transmembrane region" description="Helical" evidence="1">
    <location>
        <begin position="344"/>
        <end position="372"/>
    </location>
</feature>
<keyword evidence="1" id="KW-1133">Transmembrane helix</keyword>
<accession>A0ABW5TLM5</accession>
<feature type="transmembrane region" description="Helical" evidence="1">
    <location>
        <begin position="310"/>
        <end position="332"/>
    </location>
</feature>
<sequence length="528" mass="59544">MISSQLKALMNVNLLFINPQVTERARKKGKQGKQLTRYIVQQYLLSMVVFLGIYGLSMLSIDFSKNVGFFTFYMGLFSILALSQGISTVYNVFFESQDLAGYLPLPFRQREIFLAKMLIVALSIVPFILPLLLMYFLTSWRSGVNVLLAVVLAIISFSLFLMLTFELCSFLVFGLTKTKVFKKHKKLMTSLLLILSTLIAVLGILFMSQQSSSTMTENQVDRTVISGLLPFYWMVSTPFQLNGLLSWGGFLGIIVLGVWLIKQLILPKLYEQLLDASPGITHEKRKQKVNQSFIQMLVNYNFQLMKDPNLLMQVVTNSLLMPLIFIISFGISGGVSAAQLDAKFAIVFLLVGIFLAYLIATPSSFIALIISLDKLNFLYVNALPINRKMYLKVKFWMGVGVQVMLFLIASIVAYFLFHIPLSLLASMLVGGIISSYVFSEYYFWRDFRLMDLYWTNVNQLVTRGSGTTGMILKMFGGLIGGGILIGLATFGVLVFSAFITTIILLLLVILLTVMAFVFYQRKYWQAFA</sequence>
<organism evidence="2 3">
    <name type="scientific">Enterococcus camelliae</name>
    <dbReference type="NCBI Taxonomy" id="453959"/>
    <lineage>
        <taxon>Bacteria</taxon>
        <taxon>Bacillati</taxon>
        <taxon>Bacillota</taxon>
        <taxon>Bacilli</taxon>
        <taxon>Lactobacillales</taxon>
        <taxon>Enterococcaceae</taxon>
        <taxon>Enterococcus</taxon>
    </lineage>
</organism>
<evidence type="ECO:0000256" key="1">
    <source>
        <dbReference type="SAM" id="Phobius"/>
    </source>
</evidence>
<keyword evidence="1" id="KW-0812">Transmembrane</keyword>
<feature type="transmembrane region" description="Helical" evidence="1">
    <location>
        <begin position="498"/>
        <end position="519"/>
    </location>
</feature>
<feature type="transmembrane region" description="Helical" evidence="1">
    <location>
        <begin position="113"/>
        <end position="137"/>
    </location>
</feature>
<feature type="transmembrane region" description="Helical" evidence="1">
    <location>
        <begin position="239"/>
        <end position="261"/>
    </location>
</feature>